<name>A0A9P5ZF24_PLEER</name>
<feature type="region of interest" description="Disordered" evidence="1">
    <location>
        <begin position="88"/>
        <end position="155"/>
    </location>
</feature>
<dbReference type="EMBL" id="MU154825">
    <property type="protein sequence ID" value="KAF9487077.1"/>
    <property type="molecule type" value="Genomic_DNA"/>
</dbReference>
<evidence type="ECO:0000313" key="2">
    <source>
        <dbReference type="EMBL" id="KAF9487077.1"/>
    </source>
</evidence>
<organism evidence="2 3">
    <name type="scientific">Pleurotus eryngii</name>
    <name type="common">Boletus of the steppes</name>
    <dbReference type="NCBI Taxonomy" id="5323"/>
    <lineage>
        <taxon>Eukaryota</taxon>
        <taxon>Fungi</taxon>
        <taxon>Dikarya</taxon>
        <taxon>Basidiomycota</taxon>
        <taxon>Agaricomycotina</taxon>
        <taxon>Agaricomycetes</taxon>
        <taxon>Agaricomycetidae</taxon>
        <taxon>Agaricales</taxon>
        <taxon>Pleurotineae</taxon>
        <taxon>Pleurotaceae</taxon>
        <taxon>Pleurotus</taxon>
    </lineage>
</organism>
<evidence type="ECO:0000256" key="1">
    <source>
        <dbReference type="SAM" id="MobiDB-lite"/>
    </source>
</evidence>
<proteinExistence type="predicted"/>
<keyword evidence="3" id="KW-1185">Reference proteome</keyword>
<evidence type="ECO:0000313" key="3">
    <source>
        <dbReference type="Proteomes" id="UP000807025"/>
    </source>
</evidence>
<sequence>MSVLLTRLEQSLSSREICMAAVESCEALTDEINELREGLDDIIGDIDAFLATTTPEEIGGFLDEIRDKRQEIISWRRQLSDVEFSSYIARNTGPSTRSRTRESLASTTTSESISSAPPRPVPPASTSTPKPRKRPMESSTTNDTKKRFWPKRKNN</sequence>
<gene>
    <name evidence="2" type="ORF">BDN71DRAFT_1458876</name>
</gene>
<comment type="caution">
    <text evidence="2">The sequence shown here is derived from an EMBL/GenBank/DDBJ whole genome shotgun (WGS) entry which is preliminary data.</text>
</comment>
<feature type="compositionally biased region" description="Low complexity" evidence="1">
    <location>
        <begin position="103"/>
        <end position="116"/>
    </location>
</feature>
<reference evidence="2" key="1">
    <citation type="submission" date="2020-11" db="EMBL/GenBank/DDBJ databases">
        <authorList>
            <consortium name="DOE Joint Genome Institute"/>
            <person name="Ahrendt S."/>
            <person name="Riley R."/>
            <person name="Andreopoulos W."/>
            <person name="Labutti K."/>
            <person name="Pangilinan J."/>
            <person name="Ruiz-Duenas F.J."/>
            <person name="Barrasa J.M."/>
            <person name="Sanchez-Garcia M."/>
            <person name="Camarero S."/>
            <person name="Miyauchi S."/>
            <person name="Serrano A."/>
            <person name="Linde D."/>
            <person name="Babiker R."/>
            <person name="Drula E."/>
            <person name="Ayuso-Fernandez I."/>
            <person name="Pacheco R."/>
            <person name="Padilla G."/>
            <person name="Ferreira P."/>
            <person name="Barriuso J."/>
            <person name="Kellner H."/>
            <person name="Castanera R."/>
            <person name="Alfaro M."/>
            <person name="Ramirez L."/>
            <person name="Pisabarro A.G."/>
            <person name="Kuo A."/>
            <person name="Tritt A."/>
            <person name="Lipzen A."/>
            <person name="He G."/>
            <person name="Yan M."/>
            <person name="Ng V."/>
            <person name="Cullen D."/>
            <person name="Martin F."/>
            <person name="Rosso M.-N."/>
            <person name="Henrissat B."/>
            <person name="Hibbett D."/>
            <person name="Martinez A.T."/>
            <person name="Grigoriev I.V."/>
        </authorList>
    </citation>
    <scope>NUCLEOTIDE SEQUENCE</scope>
    <source>
        <strain evidence="2">ATCC 90797</strain>
    </source>
</reference>
<dbReference type="Proteomes" id="UP000807025">
    <property type="component" value="Unassembled WGS sequence"/>
</dbReference>
<protein>
    <submittedName>
        <fullName evidence="2">Uncharacterized protein</fullName>
    </submittedName>
</protein>
<dbReference type="AlphaFoldDB" id="A0A9P5ZF24"/>
<accession>A0A9P5ZF24</accession>